<sequence length="504" mass="55878">MNVRQRQMNKGLEEKKRISGTKSRGSDSKTSSEMPRRQRWLKIRYLVPLIPLAGLFFIYIGLANDADGFHYGNKAIDSLITSMNLHEPFHVVVIDAGSTASRVLAFTFHESMVNGQLILDDELFYETKPGLSSFAKNPAGVEKSLNILIQKAKSKIPESKWSQTPLTMKATAGLRLLPDQIAQQILKECKRVFNASGFNVSDDSVSIMEGSDEGIFSWFTVNFLLGRFSKSGTSAEYSADTVAALDLGGGSTQVTFAVEPSTVEHSENSSKSEKSIFNINAFNRNISIYTRSFLGLGLMAARKAILTHPDNHMNKEKVPNLAQSSSEHIELRAECVNPIITGAEWSYGGKNYLVKGPENGSFKMIKTENFGGSNEKRPIVRFSSCIEIVKKVVSTGTPRDIPNFSQHEIYAFSYYFERMVEVGLVDPFKGGIITIGSIRKAALETCEYANTDQPFMCLDLTFIYTLLHDGFGLDDKSEFTLRKKVEGHELSWGLGAAFSLIRGS</sequence>
<name>A0ACC2NJD0_9HYME</name>
<evidence type="ECO:0000313" key="1">
    <source>
        <dbReference type="EMBL" id="KAJ8670736.1"/>
    </source>
</evidence>
<reference evidence="1" key="1">
    <citation type="submission" date="2023-04" db="EMBL/GenBank/DDBJ databases">
        <title>A chromosome-level genome assembly of the parasitoid wasp Eretmocerus hayati.</title>
        <authorList>
            <person name="Zhong Y."/>
            <person name="Liu S."/>
            <person name="Liu Y."/>
        </authorList>
    </citation>
    <scope>NUCLEOTIDE SEQUENCE</scope>
    <source>
        <strain evidence="1">ZJU_SS_LIU_2023</strain>
    </source>
</reference>
<gene>
    <name evidence="1" type="ORF">QAD02_001995</name>
</gene>
<evidence type="ECO:0000313" key="2">
    <source>
        <dbReference type="Proteomes" id="UP001239111"/>
    </source>
</evidence>
<accession>A0ACC2NJD0</accession>
<dbReference type="Proteomes" id="UP001239111">
    <property type="component" value="Chromosome 3"/>
</dbReference>
<keyword evidence="2" id="KW-1185">Reference proteome</keyword>
<protein>
    <submittedName>
        <fullName evidence="1">Uncharacterized protein</fullName>
    </submittedName>
</protein>
<proteinExistence type="predicted"/>
<dbReference type="EMBL" id="CM056743">
    <property type="protein sequence ID" value="KAJ8670736.1"/>
    <property type="molecule type" value="Genomic_DNA"/>
</dbReference>
<organism evidence="1 2">
    <name type="scientific">Eretmocerus hayati</name>
    <dbReference type="NCBI Taxonomy" id="131215"/>
    <lineage>
        <taxon>Eukaryota</taxon>
        <taxon>Metazoa</taxon>
        <taxon>Ecdysozoa</taxon>
        <taxon>Arthropoda</taxon>
        <taxon>Hexapoda</taxon>
        <taxon>Insecta</taxon>
        <taxon>Pterygota</taxon>
        <taxon>Neoptera</taxon>
        <taxon>Endopterygota</taxon>
        <taxon>Hymenoptera</taxon>
        <taxon>Apocrita</taxon>
        <taxon>Proctotrupomorpha</taxon>
        <taxon>Chalcidoidea</taxon>
        <taxon>Aphelinidae</taxon>
        <taxon>Aphelininae</taxon>
        <taxon>Eretmocerus</taxon>
    </lineage>
</organism>
<comment type="caution">
    <text evidence="1">The sequence shown here is derived from an EMBL/GenBank/DDBJ whole genome shotgun (WGS) entry which is preliminary data.</text>
</comment>